<dbReference type="SUPFAM" id="SSF57959">
    <property type="entry name" value="Leucine zipper domain"/>
    <property type="match status" value="1"/>
</dbReference>
<evidence type="ECO:0000256" key="1">
    <source>
        <dbReference type="SAM" id="Coils"/>
    </source>
</evidence>
<feature type="compositionally biased region" description="Low complexity" evidence="2">
    <location>
        <begin position="235"/>
        <end position="248"/>
    </location>
</feature>
<evidence type="ECO:0008006" key="5">
    <source>
        <dbReference type="Google" id="ProtNLM"/>
    </source>
</evidence>
<feature type="region of interest" description="Disordered" evidence="2">
    <location>
        <begin position="102"/>
        <end position="344"/>
    </location>
</feature>
<name>A0AAW0G1J3_9APHY</name>
<dbReference type="InterPro" id="IPR046347">
    <property type="entry name" value="bZIP_sf"/>
</dbReference>
<organism evidence="3 4">
    <name type="scientific">Cerrena zonata</name>
    <dbReference type="NCBI Taxonomy" id="2478898"/>
    <lineage>
        <taxon>Eukaryota</taxon>
        <taxon>Fungi</taxon>
        <taxon>Dikarya</taxon>
        <taxon>Basidiomycota</taxon>
        <taxon>Agaricomycotina</taxon>
        <taxon>Agaricomycetes</taxon>
        <taxon>Polyporales</taxon>
        <taxon>Cerrenaceae</taxon>
        <taxon>Cerrena</taxon>
    </lineage>
</organism>
<accession>A0AAW0G1J3</accession>
<proteinExistence type="predicted"/>
<dbReference type="EMBL" id="JASBNA010000014">
    <property type="protein sequence ID" value="KAK7687193.1"/>
    <property type="molecule type" value="Genomic_DNA"/>
</dbReference>
<comment type="caution">
    <text evidence="3">The sequence shown here is derived from an EMBL/GenBank/DDBJ whole genome shotgun (WGS) entry which is preliminary data.</text>
</comment>
<dbReference type="Gene3D" id="1.20.5.170">
    <property type="match status" value="1"/>
</dbReference>
<feature type="coiled-coil region" evidence="1">
    <location>
        <begin position="24"/>
        <end position="65"/>
    </location>
</feature>
<dbReference type="Proteomes" id="UP001385951">
    <property type="component" value="Unassembled WGS sequence"/>
</dbReference>
<gene>
    <name evidence="3" type="ORF">QCA50_009697</name>
</gene>
<feature type="compositionally biased region" description="Low complexity" evidence="2">
    <location>
        <begin position="211"/>
        <end position="221"/>
    </location>
</feature>
<feature type="compositionally biased region" description="Low complexity" evidence="2">
    <location>
        <begin position="322"/>
        <end position="344"/>
    </location>
</feature>
<keyword evidence="1" id="KW-0175">Coiled coil</keyword>
<feature type="compositionally biased region" description="Polar residues" evidence="2">
    <location>
        <begin position="149"/>
        <end position="198"/>
    </location>
</feature>
<protein>
    <recommendedName>
        <fullName evidence="5">BZIP domain-containing protein</fullName>
    </recommendedName>
</protein>
<evidence type="ECO:0000313" key="3">
    <source>
        <dbReference type="EMBL" id="KAK7687193.1"/>
    </source>
</evidence>
<evidence type="ECO:0000256" key="2">
    <source>
        <dbReference type="SAM" id="MobiDB-lite"/>
    </source>
</evidence>
<dbReference type="AlphaFoldDB" id="A0AAW0G1J3"/>
<keyword evidence="4" id="KW-1185">Reference proteome</keyword>
<dbReference type="GO" id="GO:0003700">
    <property type="term" value="F:DNA-binding transcription factor activity"/>
    <property type="evidence" value="ECO:0007669"/>
    <property type="project" value="InterPro"/>
</dbReference>
<sequence length="344" mass="38032">MTRGRRKDLTIPPSRALLQQRDYRARKAQYLAELEERVRRAEGENVELKQEVDQLKSRLRQENGGPSTYVQELHDASSELMGHLHAAQSSLERFRNLALDKPPFAQDIRMEVEEPMTSSRSLPPPRGPMANMPTLSSSTTLRPPPGFTHGQSQYQQTARSSDPYAQSQHHSSTTRTNSGYSLHPSRNTSTNGYATPLQSNHPSPYTPPSPSGSSRSGDGVSRATQSPHRDQLPSLHQLNLPPLRLNQQTSPYPAHQQPARLHPDPNPPYPSNGARSPYDSRYGNHHPASVSSHSHDDTSDSESDEEDPRNIHVTAPNKSVGRLSLVSDVRSASSSSSRSGSERA</sequence>
<reference evidence="3 4" key="1">
    <citation type="submission" date="2022-09" db="EMBL/GenBank/DDBJ databases">
        <authorList>
            <person name="Palmer J.M."/>
        </authorList>
    </citation>
    <scope>NUCLEOTIDE SEQUENCE [LARGE SCALE GENOMIC DNA]</scope>
    <source>
        <strain evidence="3 4">DSM 7382</strain>
    </source>
</reference>
<evidence type="ECO:0000313" key="4">
    <source>
        <dbReference type="Proteomes" id="UP001385951"/>
    </source>
</evidence>